<dbReference type="InterPro" id="IPR005702">
    <property type="entry name" value="Wzc-like_C"/>
</dbReference>
<sequence>MEQLEENVADGPDLRQYLRVLRTFWRSICSIVLIAVLCAFGWSLTQQPLYAASASGLVIANGADTAALALSGDSLAKSRAISYKSIAATRTVAQRVREDLKLDTSADALLGQLNVELPTGTAEVRLSITGPDPVVAQKTANAWVTALAAQVTDIESGFATKSSKDETIVQFVPLVEAEVPTSPASPNTKLAVALGAIIGLALGIGYALLRQHLDRRVRSVEDLEKLGTTVIGSIPLDPRLVNNRTTVETGALDHDDRASHPYSEALRELRTNLTYVDVDRPARVILVTSSVPGEGKSSVAANLAVAVASTGRPTILIDADLRRPVITDVFGLPGGAGITDVLSQHASLDDVLQPYGPIPSLSILAAGRIPPNPSELLGSQAMLSLLEDMSRDALVLIDAPPLLPVTDAAVLSNFVDGVLVVVKADSTSTEEVAKSLSNLHKVGARVLGFVLNQVPTKGAAAANYGYYGQYYYASETPAKGKPKKTKTSRRLNEAVPVQAPTRPVDDQRLNQDYGNVSGTLTTPIPMDAEFDEVLTTRAGMRHLRQ</sequence>
<feature type="transmembrane region" description="Helical" evidence="3">
    <location>
        <begin position="24"/>
        <end position="44"/>
    </location>
</feature>
<dbReference type="InterPro" id="IPR033756">
    <property type="entry name" value="YlxH/NBP35"/>
</dbReference>
<keyword evidence="2" id="KW-0067">ATP-binding</keyword>
<dbReference type="InterPro" id="IPR050445">
    <property type="entry name" value="Bact_polysacc_biosynth/exp"/>
</dbReference>
<evidence type="ECO:0000256" key="3">
    <source>
        <dbReference type="SAM" id="Phobius"/>
    </source>
</evidence>
<dbReference type="PANTHER" id="PTHR32309:SF13">
    <property type="entry name" value="FERRIC ENTEROBACTIN TRANSPORT PROTEIN FEPE"/>
    <property type="match status" value="1"/>
</dbReference>
<dbReference type="CDD" id="cd05387">
    <property type="entry name" value="BY-kinase"/>
    <property type="match status" value="1"/>
</dbReference>
<dbReference type="SUPFAM" id="SSF52540">
    <property type="entry name" value="P-loop containing nucleoside triphosphate hydrolases"/>
    <property type="match status" value="1"/>
</dbReference>
<keyword evidence="1" id="KW-0547">Nucleotide-binding</keyword>
<protein>
    <submittedName>
        <fullName evidence="4">Polysaccharide biosynthesis tyrosine autokinase</fullName>
    </submittedName>
</protein>
<dbReference type="InterPro" id="IPR027417">
    <property type="entry name" value="P-loop_NTPase"/>
</dbReference>
<evidence type="ECO:0000313" key="5">
    <source>
        <dbReference type="Proteomes" id="UP001501257"/>
    </source>
</evidence>
<dbReference type="NCBIfam" id="TIGR01007">
    <property type="entry name" value="eps_fam"/>
    <property type="match status" value="1"/>
</dbReference>
<evidence type="ECO:0000256" key="1">
    <source>
        <dbReference type="ARBA" id="ARBA00022741"/>
    </source>
</evidence>
<evidence type="ECO:0000313" key="4">
    <source>
        <dbReference type="EMBL" id="GAA5228758.1"/>
    </source>
</evidence>
<dbReference type="Pfam" id="PF10609">
    <property type="entry name" value="ParA"/>
    <property type="match status" value="1"/>
</dbReference>
<evidence type="ECO:0000256" key="2">
    <source>
        <dbReference type="ARBA" id="ARBA00022840"/>
    </source>
</evidence>
<feature type="transmembrane region" description="Helical" evidence="3">
    <location>
        <begin position="190"/>
        <end position="209"/>
    </location>
</feature>
<dbReference type="Proteomes" id="UP001501257">
    <property type="component" value="Unassembled WGS sequence"/>
</dbReference>
<accession>A0ABP9TSA6</accession>
<proteinExistence type="predicted"/>
<comment type="caution">
    <text evidence="4">The sequence shown here is derived from an EMBL/GenBank/DDBJ whole genome shotgun (WGS) entry which is preliminary data.</text>
</comment>
<organism evidence="4 5">
    <name type="scientific">Paeniglutamicibacter antarcticus</name>
    <dbReference type="NCBI Taxonomy" id="494023"/>
    <lineage>
        <taxon>Bacteria</taxon>
        <taxon>Bacillati</taxon>
        <taxon>Actinomycetota</taxon>
        <taxon>Actinomycetes</taxon>
        <taxon>Micrococcales</taxon>
        <taxon>Micrococcaceae</taxon>
        <taxon>Paeniglutamicibacter</taxon>
    </lineage>
</organism>
<gene>
    <name evidence="4" type="ORF">GCM10025778_32970</name>
</gene>
<reference evidence="5" key="1">
    <citation type="journal article" date="2019" name="Int. J. Syst. Evol. Microbiol.">
        <title>The Global Catalogue of Microorganisms (GCM) 10K type strain sequencing project: providing services to taxonomists for standard genome sequencing and annotation.</title>
        <authorList>
            <consortium name="The Broad Institute Genomics Platform"/>
            <consortium name="The Broad Institute Genome Sequencing Center for Infectious Disease"/>
            <person name="Wu L."/>
            <person name="Ma J."/>
        </authorList>
    </citation>
    <scope>NUCLEOTIDE SEQUENCE [LARGE SCALE GENOMIC DNA]</scope>
    <source>
        <strain evidence="5">JCM 18952</strain>
    </source>
</reference>
<dbReference type="RefSeq" id="WP_210100199.1">
    <property type="nucleotide sequence ID" value="NZ_BAABLK010000089.1"/>
</dbReference>
<dbReference type="Gene3D" id="3.40.50.300">
    <property type="entry name" value="P-loop containing nucleotide triphosphate hydrolases"/>
    <property type="match status" value="1"/>
</dbReference>
<dbReference type="EMBL" id="BAABLK010000089">
    <property type="protein sequence ID" value="GAA5228758.1"/>
    <property type="molecule type" value="Genomic_DNA"/>
</dbReference>
<dbReference type="PANTHER" id="PTHR32309">
    <property type="entry name" value="TYROSINE-PROTEIN KINASE"/>
    <property type="match status" value="1"/>
</dbReference>
<keyword evidence="3" id="KW-0812">Transmembrane</keyword>
<name>A0ABP9TSA6_9MICC</name>
<keyword evidence="3" id="KW-0472">Membrane</keyword>
<keyword evidence="3" id="KW-1133">Transmembrane helix</keyword>
<keyword evidence="5" id="KW-1185">Reference proteome</keyword>